<dbReference type="InterPro" id="IPR011050">
    <property type="entry name" value="Pectin_lyase_fold/virulence"/>
</dbReference>
<feature type="signal peptide" evidence="1">
    <location>
        <begin position="1"/>
        <end position="36"/>
    </location>
</feature>
<dbReference type="Proteomes" id="UP001601422">
    <property type="component" value="Unassembled WGS sequence"/>
</dbReference>
<reference evidence="2 3" key="1">
    <citation type="submission" date="2024-10" db="EMBL/GenBank/DDBJ databases">
        <title>The Natural Products Discovery Center: Release of the First 8490 Sequenced Strains for Exploring Actinobacteria Biosynthetic Diversity.</title>
        <authorList>
            <person name="Kalkreuter E."/>
            <person name="Kautsar S.A."/>
            <person name="Yang D."/>
            <person name="Bader C.D."/>
            <person name="Teijaro C.N."/>
            <person name="Fluegel L."/>
            <person name="Davis C.M."/>
            <person name="Simpson J.R."/>
            <person name="Lauterbach L."/>
            <person name="Steele A.D."/>
            <person name="Gui C."/>
            <person name="Meng S."/>
            <person name="Li G."/>
            <person name="Viehrig K."/>
            <person name="Ye F."/>
            <person name="Su P."/>
            <person name="Kiefer A.F."/>
            <person name="Nichols A."/>
            <person name="Cepeda A.J."/>
            <person name="Yan W."/>
            <person name="Fan B."/>
            <person name="Jiang Y."/>
            <person name="Adhikari A."/>
            <person name="Zheng C.-J."/>
            <person name="Schuster L."/>
            <person name="Cowan T.M."/>
            <person name="Smanski M.J."/>
            <person name="Chevrette M.G."/>
            <person name="De Carvalho L.P.S."/>
            <person name="Shen B."/>
        </authorList>
    </citation>
    <scope>NUCLEOTIDE SEQUENCE [LARGE SCALE GENOMIC DNA]</scope>
    <source>
        <strain evidence="2 3">NPDC005497</strain>
    </source>
</reference>
<dbReference type="EMBL" id="JBIAJP010000001">
    <property type="protein sequence ID" value="MFF0003373.1"/>
    <property type="molecule type" value="Genomic_DNA"/>
</dbReference>
<dbReference type="SUPFAM" id="SSF49899">
    <property type="entry name" value="Concanavalin A-like lectins/glucanases"/>
    <property type="match status" value="1"/>
</dbReference>
<proteinExistence type="predicted"/>
<dbReference type="InterPro" id="IPR006626">
    <property type="entry name" value="PbH1"/>
</dbReference>
<dbReference type="InterPro" id="IPR059226">
    <property type="entry name" value="Choice_anch_Q_dom"/>
</dbReference>
<dbReference type="SMART" id="SM00710">
    <property type="entry name" value="PbH1"/>
    <property type="match status" value="5"/>
</dbReference>
<accession>A0ABW6MSL5</accession>
<gene>
    <name evidence="2" type="ORF">ACFYQT_07930</name>
</gene>
<dbReference type="RefSeq" id="WP_361948903.1">
    <property type="nucleotide sequence ID" value="NZ_JBEXWI010000033.1"/>
</dbReference>
<name>A0ABW6MSL5_9ACTN</name>
<organism evidence="2 3">
    <name type="scientific">Streptomyces tibetensis</name>
    <dbReference type="NCBI Taxonomy" id="2382123"/>
    <lineage>
        <taxon>Bacteria</taxon>
        <taxon>Bacillati</taxon>
        <taxon>Actinomycetota</taxon>
        <taxon>Actinomycetes</taxon>
        <taxon>Kitasatosporales</taxon>
        <taxon>Streptomycetaceae</taxon>
        <taxon>Streptomyces</taxon>
    </lineage>
</organism>
<evidence type="ECO:0000313" key="3">
    <source>
        <dbReference type="Proteomes" id="UP001601422"/>
    </source>
</evidence>
<evidence type="ECO:0000313" key="2">
    <source>
        <dbReference type="EMBL" id="MFF0003373.1"/>
    </source>
</evidence>
<evidence type="ECO:0000256" key="1">
    <source>
        <dbReference type="SAM" id="SignalP"/>
    </source>
</evidence>
<keyword evidence="3" id="KW-1185">Reference proteome</keyword>
<protein>
    <submittedName>
        <fullName evidence="2">Right-handed parallel beta-helix repeat-containing protein</fullName>
    </submittedName>
</protein>
<dbReference type="SUPFAM" id="SSF51126">
    <property type="entry name" value="Pectin lyase-like"/>
    <property type="match status" value="2"/>
</dbReference>
<dbReference type="InterPro" id="IPR012334">
    <property type="entry name" value="Pectin_lyas_fold"/>
</dbReference>
<dbReference type="InterPro" id="IPR013320">
    <property type="entry name" value="ConA-like_dom_sf"/>
</dbReference>
<dbReference type="NCBIfam" id="NF041518">
    <property type="entry name" value="choice_anch_Q"/>
    <property type="match status" value="1"/>
</dbReference>
<keyword evidence="1" id="KW-0732">Signal</keyword>
<comment type="caution">
    <text evidence="2">The sequence shown here is derived from an EMBL/GenBank/DDBJ whole genome shotgun (WGS) entry which is preliminary data.</text>
</comment>
<dbReference type="Gene3D" id="2.160.20.10">
    <property type="entry name" value="Single-stranded right-handed beta-helix, Pectin lyase-like"/>
    <property type="match status" value="1"/>
</dbReference>
<feature type="chain" id="PRO_5046087936" evidence="1">
    <location>
        <begin position="37"/>
        <end position="758"/>
    </location>
</feature>
<sequence length="758" mass="79469">MIVNRRLVSRATAAALCALAVVLASIVLVPAQRAYAAGTTYYVSTSGNDSNAGTSTSAPWRSLSKVNSTTFQPGDVIRLEAGDSWTGQLWPKGSGTDGTPISIDSYGTGAKPKIAGQGTVGDAVRLNNQQYWEIRNLDVSNEVPTGTTDGSKLGDFRGIGVHGDNGQTLHHFVIDSVDVHDVTGEVKWVGGSTAGNKPGITFQQGWDRSKDTGGIAFLTGVQNVSAPGAPTVLDDITVENSTIKNTSFAGIVTKQYAGDAPGAVYTGWGKRATATDPNFTPYTDVTFRGNYITQANTSYGCNGIYLTGVRGGLVEGNVIDRVGVSGVETNMADSVIVQHNEIMGTHLSSGGADQNGLDPDIGTTNQLFQYNYLHDNGDGILLCACNTAVKFGSVVVRYNVVTGTSRWNLNMSQGATGTVANVYNNTFYNTASTIMVTGGVGGTATLTDNLFVSGPNSPQFLQQSTITYRNNGYSSNLTTVPTSDATRKVGSPMFVNPSVTGPYGDENGPRLSTAANFALQSGSPFVDAGATITGNGGLDFAGSPVPIGNGPEIGAFERGAPGIAFTDTFDNLATGALTNGTNGWRVISTNNDISVVETPSATDKSVRLTRTVDGGGTDGTNLARLFSTPMQGLVTIETQVMRNDSQAGWFGLPYVYNADGVQAVSVAFARGQIHAYQGTTDSVIGTYTNGKWYRVTLTVDTVNQSFDLDIDGRRVLTDAAFRTSMPGIAKIAWYSNGGERGSAHVDDVRISRGSAYGQ</sequence>